<dbReference type="GO" id="GO:0006352">
    <property type="term" value="P:DNA-templated transcription initiation"/>
    <property type="evidence" value="ECO:0007669"/>
    <property type="project" value="InterPro"/>
</dbReference>
<organism evidence="9">
    <name type="scientific">Leishmania donovani</name>
    <dbReference type="NCBI Taxonomy" id="5661"/>
    <lineage>
        <taxon>Eukaryota</taxon>
        <taxon>Discoba</taxon>
        <taxon>Euglenozoa</taxon>
        <taxon>Kinetoplastea</taxon>
        <taxon>Metakinetoplastina</taxon>
        <taxon>Trypanosomatida</taxon>
        <taxon>Trypanosomatidae</taxon>
        <taxon>Leishmaniinae</taxon>
        <taxon>Leishmania</taxon>
    </lineage>
</organism>
<dbReference type="InterPro" id="IPR012295">
    <property type="entry name" value="TBP_dom_sf"/>
</dbReference>
<dbReference type="PANTHER" id="PTHR10126">
    <property type="entry name" value="TATA-BOX BINDING PROTEIN"/>
    <property type="match status" value="1"/>
</dbReference>
<evidence type="ECO:0000256" key="5">
    <source>
        <dbReference type="ARBA" id="ARBA00023163"/>
    </source>
</evidence>
<comment type="similarity">
    <text evidence="2">Belongs to the TBP family.</text>
</comment>
<proteinExistence type="inferred from homology"/>
<dbReference type="VEuPathDB" id="TriTrypDB:LDHU3_19.1730"/>
<evidence type="ECO:0000313" key="9">
    <source>
        <dbReference type="EMBL" id="AAK27381.1"/>
    </source>
</evidence>
<evidence type="ECO:0000256" key="7">
    <source>
        <dbReference type="ARBA" id="ARBA00023474"/>
    </source>
</evidence>
<dbReference type="FunFam" id="3.30.310.10:FF:000024">
    <property type="entry name" value="Transcription initiation factor-like protein (TFIID-like protein)"/>
    <property type="match status" value="1"/>
</dbReference>
<evidence type="ECO:0000256" key="3">
    <source>
        <dbReference type="ARBA" id="ARBA00023015"/>
    </source>
</evidence>
<dbReference type="GO" id="GO:0003743">
    <property type="term" value="F:translation initiation factor activity"/>
    <property type="evidence" value="ECO:0007669"/>
    <property type="project" value="UniProtKB-KW"/>
</dbReference>
<dbReference type="VEuPathDB" id="TriTrypDB:LdCL_190020000"/>
<accession>Q9BIE4</accession>
<dbReference type="FunFam" id="3.30.310.10:FF:000022">
    <property type="entry name" value="Transcription initiation factor-like protein (TFIID-like protein)"/>
    <property type="match status" value="1"/>
</dbReference>
<evidence type="ECO:0000256" key="4">
    <source>
        <dbReference type="ARBA" id="ARBA00023125"/>
    </source>
</evidence>
<name>Q9BIE4_LEIDO</name>
<keyword evidence="3" id="KW-0805">Transcription regulation</keyword>
<keyword evidence="5" id="KW-0804">Transcription</keyword>
<protein>
    <recommendedName>
        <fullName evidence="7">TATA box-binding protein-like 1</fullName>
    </recommendedName>
    <alternativeName>
        <fullName evidence="8">TBP-like factor</fullName>
    </alternativeName>
</protein>
<evidence type="ECO:0000256" key="2">
    <source>
        <dbReference type="ARBA" id="ARBA00005560"/>
    </source>
</evidence>
<dbReference type="VEuPathDB" id="TriTrypDB:LdBPK_191430.1"/>
<dbReference type="GO" id="GO:0005634">
    <property type="term" value="C:nucleus"/>
    <property type="evidence" value="ECO:0007669"/>
    <property type="project" value="UniProtKB-SubCell"/>
</dbReference>
<keyword evidence="6" id="KW-0539">Nucleus</keyword>
<dbReference type="InterPro" id="IPR000814">
    <property type="entry name" value="TBP"/>
</dbReference>
<dbReference type="InterPro" id="IPR015445">
    <property type="entry name" value="TBP-like"/>
</dbReference>
<sequence length="395" mass="42266">MCVCVCGDAQVLSLHVFLCFSPPSHPAQTLLSLPCIPCSLELENSLLRLFINHSLLLKPVCLSLRGGAHSSVVPHPSLLCSALIRALPCARLIFDPFLCRSTMDDDYAFFESDNLVEEELPVIGAFPDPVAEFGGVVGPTGAIGDSALTADGHLAAAAATLPGGDDAAANLDVDELPPPIKNVQEFLPNVHPDAFPVVVAVQAQASIPVGINLAELSCATRNVEYMPNNRIPPATMRLHEPTAVVMMHNSGALSIIGAASVSEARQAAELAARIIRKALNLNFSSLKFRVRSIAARFNVCSPIRLDKLAAYQLDPAMSIGVAKLQVSYEPERFNGCVLRLVGKSSRGDNQWSVSCSVFVTGKVQLMGARSMDELRFAFNAFVPIIAKNLDERKTA</sequence>
<dbReference type="Pfam" id="PF00352">
    <property type="entry name" value="TBP"/>
    <property type="match status" value="2"/>
</dbReference>
<evidence type="ECO:0000256" key="1">
    <source>
        <dbReference type="ARBA" id="ARBA00004123"/>
    </source>
</evidence>
<dbReference type="GO" id="GO:0003677">
    <property type="term" value="F:DNA binding"/>
    <property type="evidence" value="ECO:0007669"/>
    <property type="project" value="UniProtKB-KW"/>
</dbReference>
<comment type="subcellular location">
    <subcellularLocation>
        <location evidence="1">Nucleus</location>
    </subcellularLocation>
</comment>
<dbReference type="Gene3D" id="3.30.310.10">
    <property type="entry name" value="TATA-Binding Protein"/>
    <property type="match status" value="2"/>
</dbReference>
<reference evidence="9" key="1">
    <citation type="journal article" date="2001" name="Nucleic Acids Res.">
        <title>Effect of large targeted deletions on the mitotic stability of an extra chromosome mediating drug resistance in Leishmania.</title>
        <authorList>
            <person name="Dubessay P."/>
            <person name="Ravel C."/>
            <person name="Bastien P."/>
            <person name="Lignon M.F."/>
            <person name="Ullman B."/>
            <person name="Pages M."/>
            <person name="Blaineau C."/>
        </authorList>
    </citation>
    <scope>NUCLEOTIDE SEQUENCE</scope>
    <source>
        <strain evidence="9">1S</strain>
    </source>
</reference>
<evidence type="ECO:0000256" key="8">
    <source>
        <dbReference type="ARBA" id="ARBA00033173"/>
    </source>
</evidence>
<keyword evidence="9" id="KW-0396">Initiation factor</keyword>
<dbReference type="EMBL" id="AY028171">
    <property type="protein sequence ID" value="AAK27381.1"/>
    <property type="molecule type" value="Genomic_DNA"/>
</dbReference>
<keyword evidence="9" id="KW-0648">Protein biosynthesis</keyword>
<dbReference type="SUPFAM" id="SSF55945">
    <property type="entry name" value="TATA-box binding protein-like"/>
    <property type="match status" value="2"/>
</dbReference>
<keyword evidence="4" id="KW-0238">DNA-binding</keyword>
<dbReference type="AlphaFoldDB" id="Q9BIE4"/>
<dbReference type="CDD" id="cd04517">
    <property type="entry name" value="TLF"/>
    <property type="match status" value="1"/>
</dbReference>
<evidence type="ECO:0000256" key="6">
    <source>
        <dbReference type="ARBA" id="ARBA00023242"/>
    </source>
</evidence>